<dbReference type="Proteomes" id="UP001500556">
    <property type="component" value="Unassembled WGS sequence"/>
</dbReference>
<accession>A0ABP8XMV4</accession>
<evidence type="ECO:0000256" key="4">
    <source>
        <dbReference type="ARBA" id="ARBA00023136"/>
    </source>
</evidence>
<evidence type="ECO:0000313" key="9">
    <source>
        <dbReference type="Proteomes" id="UP001500556"/>
    </source>
</evidence>
<dbReference type="SUPFAM" id="SSF53300">
    <property type="entry name" value="vWA-like"/>
    <property type="match status" value="1"/>
</dbReference>
<keyword evidence="9" id="KW-1185">Reference proteome</keyword>
<dbReference type="EMBL" id="BAABLO010000001">
    <property type="protein sequence ID" value="GAA4710121.1"/>
    <property type="molecule type" value="Genomic_DNA"/>
</dbReference>
<dbReference type="NCBIfam" id="TIGR02226">
    <property type="entry name" value="two_anch"/>
    <property type="match status" value="1"/>
</dbReference>
<keyword evidence="4 6" id="KW-0472">Membrane</keyword>
<dbReference type="PANTHER" id="PTHR22550:SF5">
    <property type="entry name" value="LEUCINE ZIPPER PROTEIN 4"/>
    <property type="match status" value="1"/>
</dbReference>
<evidence type="ECO:0000256" key="2">
    <source>
        <dbReference type="ARBA" id="ARBA00022692"/>
    </source>
</evidence>
<evidence type="ECO:0000256" key="5">
    <source>
        <dbReference type="SAM" id="MobiDB-lite"/>
    </source>
</evidence>
<evidence type="ECO:0000259" key="7">
    <source>
        <dbReference type="PROSITE" id="PS50234"/>
    </source>
</evidence>
<keyword evidence="2 6" id="KW-0812">Transmembrane</keyword>
<proteinExistence type="predicted"/>
<dbReference type="InterPro" id="IPR024163">
    <property type="entry name" value="Aerotolerance_reg_N"/>
</dbReference>
<dbReference type="Gene3D" id="3.40.50.410">
    <property type="entry name" value="von Willebrand factor, type A domain"/>
    <property type="match status" value="1"/>
</dbReference>
<dbReference type="InterPro" id="IPR036465">
    <property type="entry name" value="vWFA_dom_sf"/>
</dbReference>
<reference evidence="9" key="1">
    <citation type="journal article" date="2019" name="Int. J. Syst. Evol. Microbiol.">
        <title>The Global Catalogue of Microorganisms (GCM) 10K type strain sequencing project: providing services to taxonomists for standard genome sequencing and annotation.</title>
        <authorList>
            <consortium name="The Broad Institute Genomics Platform"/>
            <consortium name="The Broad Institute Genome Sequencing Center for Infectious Disease"/>
            <person name="Wu L."/>
            <person name="Ma J."/>
        </authorList>
    </citation>
    <scope>NUCLEOTIDE SEQUENCE [LARGE SCALE GENOMIC DNA]</scope>
    <source>
        <strain evidence="9">JCM 18961</strain>
    </source>
</reference>
<comment type="caution">
    <text evidence="8">The sequence shown here is derived from an EMBL/GenBank/DDBJ whole genome shotgun (WGS) entry which is preliminary data.</text>
</comment>
<protein>
    <submittedName>
        <fullName evidence="8">VWA domain-containing protein</fullName>
    </submittedName>
</protein>
<evidence type="ECO:0000256" key="1">
    <source>
        <dbReference type="ARBA" id="ARBA00022475"/>
    </source>
</evidence>
<feature type="domain" description="VWFA" evidence="7">
    <location>
        <begin position="91"/>
        <end position="338"/>
    </location>
</feature>
<dbReference type="SMART" id="SM00327">
    <property type="entry name" value="VWA"/>
    <property type="match status" value="1"/>
</dbReference>
<dbReference type="InterPro" id="IPR002035">
    <property type="entry name" value="VWF_A"/>
</dbReference>
<feature type="transmembrane region" description="Helical" evidence="6">
    <location>
        <begin position="6"/>
        <end position="28"/>
    </location>
</feature>
<name>A0ABP8XMV4_9MICO</name>
<gene>
    <name evidence="8" type="ORF">GCM10025782_02690</name>
</gene>
<dbReference type="InterPro" id="IPR011933">
    <property type="entry name" value="Double_TM_dom"/>
</dbReference>
<keyword evidence="1" id="KW-1003">Cell membrane</keyword>
<dbReference type="PANTHER" id="PTHR22550">
    <property type="entry name" value="SPORE GERMINATION PROTEIN"/>
    <property type="match status" value="1"/>
</dbReference>
<dbReference type="Pfam" id="PF13519">
    <property type="entry name" value="VWA_2"/>
    <property type="match status" value="1"/>
</dbReference>
<keyword evidence="3 6" id="KW-1133">Transmembrane helix</keyword>
<evidence type="ECO:0000256" key="3">
    <source>
        <dbReference type="ARBA" id="ARBA00022989"/>
    </source>
</evidence>
<organism evidence="8 9">
    <name type="scientific">Pedococcus ginsenosidimutans</name>
    <dbReference type="NCBI Taxonomy" id="490570"/>
    <lineage>
        <taxon>Bacteria</taxon>
        <taxon>Bacillati</taxon>
        <taxon>Actinomycetota</taxon>
        <taxon>Actinomycetes</taxon>
        <taxon>Micrococcales</taxon>
        <taxon>Intrasporangiaceae</taxon>
        <taxon>Pedococcus</taxon>
    </lineage>
</organism>
<dbReference type="PROSITE" id="PS50234">
    <property type="entry name" value="VWFA"/>
    <property type="match status" value="1"/>
</dbReference>
<evidence type="ECO:0000256" key="6">
    <source>
        <dbReference type="SAM" id="Phobius"/>
    </source>
</evidence>
<feature type="transmembrane region" description="Helical" evidence="6">
    <location>
        <begin position="353"/>
        <end position="374"/>
    </location>
</feature>
<dbReference type="Pfam" id="PF00092">
    <property type="entry name" value="VWA"/>
    <property type="match status" value="1"/>
</dbReference>
<feature type="region of interest" description="Disordered" evidence="5">
    <location>
        <begin position="188"/>
        <end position="225"/>
    </location>
</feature>
<dbReference type="InterPro" id="IPR050768">
    <property type="entry name" value="UPF0353/GerABKA_families"/>
</dbReference>
<dbReference type="Pfam" id="PF07584">
    <property type="entry name" value="BatA"/>
    <property type="match status" value="1"/>
</dbReference>
<sequence length="378" mass="38995">MPGPVSFGLPYVLVALLTVPALVAVYVWQLRRRRRQAVAFSSISLIRSALPRQRTWRRHVPIGLVLASLALLAVAGSRPQVRAQVPVSSSAVILAVDVSGSMCATDVSPNRLAAAQDAVRTFIEKQDDRTRIGLVVFSGFAQVAVPPTTDHAELRKAVDGLTTGRGTTIGAAILKSIDAIAEINPDVAPADTSGTTSTTPGAPGAPWNGGPSTGTPLPGTPAPRAARTAPEIVVLLTDGANTRGVTPQEAATQAAARGVRVYPIGFGTTEPTQMVCTRDQLGGGLYDGPGQGLSGIGPGGRNFLVVDEQALREVATTTGGEYFAASDAGQLQGVLADLPKHVQTQEQQLDVSAAFAALAALVLLAGLALGVRWAPYPG</sequence>
<evidence type="ECO:0000313" key="8">
    <source>
        <dbReference type="EMBL" id="GAA4710121.1"/>
    </source>
</evidence>